<dbReference type="RefSeq" id="WP_051593133.1">
    <property type="nucleotide sequence ID" value="NZ_JAAZWO010000003.1"/>
</dbReference>
<accession>A0A923E910</accession>
<evidence type="ECO:0000313" key="1">
    <source>
        <dbReference type="EMBL" id="MBC2396946.1"/>
    </source>
</evidence>
<keyword evidence="2" id="KW-1185">Reference proteome</keyword>
<dbReference type="Proteomes" id="UP000563151">
    <property type="component" value="Unassembled WGS sequence"/>
</dbReference>
<organism evidence="1 2">
    <name type="scientific">Clostridium tetanomorphum</name>
    <dbReference type="NCBI Taxonomy" id="1553"/>
    <lineage>
        <taxon>Bacteria</taxon>
        <taxon>Bacillati</taxon>
        <taxon>Bacillota</taxon>
        <taxon>Clostridia</taxon>
        <taxon>Eubacteriales</taxon>
        <taxon>Clostridiaceae</taxon>
        <taxon>Clostridium</taxon>
    </lineage>
</organism>
<evidence type="ECO:0000313" key="2">
    <source>
        <dbReference type="Proteomes" id="UP000563151"/>
    </source>
</evidence>
<dbReference type="EMBL" id="JAAZWO010000003">
    <property type="protein sequence ID" value="MBC2396946.1"/>
    <property type="molecule type" value="Genomic_DNA"/>
</dbReference>
<name>A0A923E910_CLOTT</name>
<evidence type="ECO:0008006" key="3">
    <source>
        <dbReference type="Google" id="ProtNLM"/>
    </source>
</evidence>
<dbReference type="Gene3D" id="1.10.287.950">
    <property type="entry name" value="Methyl-accepting chemotaxis protein"/>
    <property type="match status" value="1"/>
</dbReference>
<comment type="caution">
    <text evidence="1">The sequence shown here is derived from an EMBL/GenBank/DDBJ whole genome shotgun (WGS) entry which is preliminary data.</text>
</comment>
<protein>
    <recommendedName>
        <fullName evidence="3">Methyl-accepting chemotaxis protein</fullName>
    </recommendedName>
</protein>
<proteinExistence type="predicted"/>
<gene>
    <name evidence="1" type="ORF">HGG79_04010</name>
</gene>
<dbReference type="AlphaFoldDB" id="A0A923E910"/>
<reference evidence="1 2" key="1">
    <citation type="submission" date="2020-04" db="EMBL/GenBank/DDBJ databases">
        <title>Genomic insights into acetone-butanol-ethanol (ABE) fermentation by sequencing solventogenic clostridia strains.</title>
        <authorList>
            <person name="Brown S."/>
        </authorList>
    </citation>
    <scope>NUCLEOTIDE SEQUENCE [LARGE SCALE GENOMIC DNA]</scope>
    <source>
        <strain evidence="1 2">DJ011</strain>
    </source>
</reference>
<sequence length="102" mass="11245">MSAVSKEMIPSSQNVSQAIQDIAKGTGSQADELVDISSILNYFSEELDNIVKSIKNVDVNVRDINNKAEVSEKELEQLYESINNSLATVISKVSNLDDRVKK</sequence>